<dbReference type="SUPFAM" id="SSF81901">
    <property type="entry name" value="HCP-like"/>
    <property type="match status" value="3"/>
</dbReference>
<dbReference type="OrthoDB" id="272077at2759"/>
<dbReference type="PANTHER" id="PTHR44444:SF4">
    <property type="entry name" value="PROTEIN SEL-1 HOMOLOG 3 ISOFORM X1"/>
    <property type="match status" value="1"/>
</dbReference>
<dbReference type="InterPro" id="IPR011990">
    <property type="entry name" value="TPR-like_helical_dom_sf"/>
</dbReference>
<dbReference type="Gene3D" id="1.25.40.10">
    <property type="entry name" value="Tetratricopeptide repeat domain"/>
    <property type="match status" value="4"/>
</dbReference>
<dbReference type="InterPro" id="IPR042756">
    <property type="entry name" value="Sel-1L3"/>
</dbReference>
<proteinExistence type="predicted"/>
<protein>
    <submittedName>
        <fullName evidence="2">Protein sel-1 homolog 3-like</fullName>
    </submittedName>
</protein>
<gene>
    <name evidence="2" type="primary">LOC115468191</name>
</gene>
<dbReference type="Proteomes" id="UP000515156">
    <property type="component" value="Chromosome 4"/>
</dbReference>
<dbReference type="InterPro" id="IPR006597">
    <property type="entry name" value="Sel1-like"/>
</dbReference>
<evidence type="ECO:0000313" key="2">
    <source>
        <dbReference type="RefSeq" id="XP_030055589.1"/>
    </source>
</evidence>
<sequence length="1218" mass="137978">MKRCVCHISDVNMEVIITDACWLKLVLGCICLLKLVVSQNMDTGEPLQVMDTGEHLQIMDTDEPLQIMDTDEPLLSESSSVQFLNPPHDLVAGYLLQVLYHCERNQVVNVEVLASSSLKTAVPVFKKRWACSPGVSKKLRKVRLDLPDQIVYREDYFIKHSIVVSYVTLRAWITDDSLASDQSESSYASAMAKTLHHIQPMPPYSRPHKDQRHSLRWDQQLVWQMTKNKLPQCPVEQETVYILPFVFASTGEKFGITKKFSPYSDSILETRRQKDITTPRSTFCIWLYLLQHCSERFCGLLYQLDWNQKYDSPALLLTSAGYVHVQMVLTSRQAVAFQSSFTVPLHEWCLLELRLDGALANLKLVCEEQAAKYNLQEVVIAVVTSLTPLSASGCTCSSTVRRGSVAFCTTGLESEIRLSCSLADQCGYVTRADGADFPTGRSVPSSFTVPLHDWCLLELRLDGALANLKLVCEEQQQSTIYKFIENVLLDDTHGHFVLGGSNFVSGINGFMGPTVYYRNRLRAPTQLSSKDPQSEMAEQFFHVNFAVKAESQDSESMLPDLIKSLDFSRWFAKCSIFQEECLERLEVYKLEAESLEPEKTCGTVYWDYTIRYSDIPPGPQCSVWEAPPPPRRATVSKLLKAMVLEQGVRLLKHELLGLELFRTFEKRVTGRGGTARIRKLIPLLLQAGCLGFHRAYFLTSVLYQTGFGLKIDHIKALRYVLIAAQADERLSQMYLGHKHHLGVDGFPMDHDLSYAYYSNIAKQTMEDRLQPSRNQSFVEYVRLTDEEALKVQTKENAHLFIWLRYQARQGVSSAQQAVSRMLFWGQQGITPNMKAAVKLYEKGAIQLKDPVLMYDYGIVLLRGQGVQQDIPKALELLKKAADQNFAPAINSLGWYYEKYEKDYQQAVEYWEKADALGHSEAPFNLGVLHSHGLIPGKEKDDFTAYQYYWKSARRGHVDGAVNLAAYWIQGIPGSVPRLPLNAVEWTKWASEKNGYLGAVLRKSLDGYIQRAWSKTLLQYLQAAEAGFEVAQFNMAYLCEQDPEGLISRHMQTDCVWKYYNLSAHSDRPPSYAQIKMGDLLYMAHPKRKRDLQAAMRLYTAAALQEDPQGLYSLGILVENGVSLPFSTLKKLGLNSSISANNFTIRTELYKRCRDHEKDASYISCSLALLNTHLQYIWTFHRSIVQCSSAAALTILTALSVMAVLSRLQNGGLRMQHSV</sequence>
<dbReference type="AlphaFoldDB" id="A0A6P7XYN0"/>
<dbReference type="KEGG" id="muo:115468191"/>
<organism evidence="1 2">
    <name type="scientific">Microcaecilia unicolor</name>
    <dbReference type="NCBI Taxonomy" id="1415580"/>
    <lineage>
        <taxon>Eukaryota</taxon>
        <taxon>Metazoa</taxon>
        <taxon>Chordata</taxon>
        <taxon>Craniata</taxon>
        <taxon>Vertebrata</taxon>
        <taxon>Euteleostomi</taxon>
        <taxon>Amphibia</taxon>
        <taxon>Gymnophiona</taxon>
        <taxon>Siphonopidae</taxon>
        <taxon>Microcaecilia</taxon>
    </lineage>
</organism>
<evidence type="ECO:0000313" key="1">
    <source>
        <dbReference type="Proteomes" id="UP000515156"/>
    </source>
</evidence>
<dbReference type="RefSeq" id="XP_030055589.1">
    <property type="nucleotide sequence ID" value="XM_030199729.1"/>
</dbReference>
<reference evidence="2" key="1">
    <citation type="submission" date="2025-08" db="UniProtKB">
        <authorList>
            <consortium name="RefSeq"/>
        </authorList>
    </citation>
    <scope>IDENTIFICATION</scope>
</reference>
<dbReference type="GeneID" id="115468191"/>
<dbReference type="PANTHER" id="PTHR44444">
    <property type="entry name" value="PROTEIN SEL-1 HOMOLOG 3"/>
    <property type="match status" value="1"/>
</dbReference>
<accession>A0A6P7XYN0</accession>
<dbReference type="InParanoid" id="A0A6P7XYN0"/>
<keyword evidence="1" id="KW-1185">Reference proteome</keyword>
<dbReference type="SMART" id="SM00671">
    <property type="entry name" value="SEL1"/>
    <property type="match status" value="8"/>
</dbReference>
<name>A0A6P7XYN0_9AMPH</name>
<dbReference type="Pfam" id="PF08238">
    <property type="entry name" value="Sel1"/>
    <property type="match status" value="6"/>
</dbReference>